<evidence type="ECO:0000313" key="1">
    <source>
        <dbReference type="EMBL" id="APT87962.1"/>
    </source>
</evidence>
<accession>A0A1L7CQ30</accession>
<dbReference type="KEGG" id="cfk:CFRA_00050"/>
<name>A0A1L7CQ30_9CORY</name>
<proteinExistence type="predicted"/>
<protein>
    <submittedName>
        <fullName evidence="1">CopG family transcriptional regulator</fullName>
    </submittedName>
</protein>
<dbReference type="Proteomes" id="UP000185434">
    <property type="component" value="Chromosome"/>
</dbReference>
<gene>
    <name evidence="1" type="ORF">CFRA_00050</name>
</gene>
<evidence type="ECO:0000313" key="2">
    <source>
        <dbReference type="Proteomes" id="UP000185434"/>
    </source>
</evidence>
<dbReference type="EMBL" id="CP009247">
    <property type="protein sequence ID" value="APT87962.1"/>
    <property type="molecule type" value="Genomic_DNA"/>
</dbReference>
<organism evidence="1 2">
    <name type="scientific">Corynebacterium frankenforstense DSM 45800</name>
    <dbReference type="NCBI Taxonomy" id="1437875"/>
    <lineage>
        <taxon>Bacteria</taxon>
        <taxon>Bacillati</taxon>
        <taxon>Actinomycetota</taxon>
        <taxon>Actinomycetes</taxon>
        <taxon>Mycobacteriales</taxon>
        <taxon>Corynebacteriaceae</taxon>
        <taxon>Corynebacterium</taxon>
    </lineage>
</organism>
<sequence>MAMTLRLSAEEDRALALLARAQGSSKREAAVRAIVAAAARTLDDAAVVQLARESVREYTAAEERLR</sequence>
<keyword evidence="2" id="KW-1185">Reference proteome</keyword>
<reference evidence="1 2" key="1">
    <citation type="submission" date="2014-08" db="EMBL/GenBank/DDBJ databases">
        <title>Complete genome sequence of Corynebacterium frankenforstense ST18(T) (=DSM 45800(T)), isolated from raw cow milk.</title>
        <authorList>
            <person name="Ruckert C."/>
            <person name="Albersmeier A."/>
            <person name="Winkler A."/>
            <person name="Lipski A."/>
            <person name="Kalinowski J."/>
        </authorList>
    </citation>
    <scope>NUCLEOTIDE SEQUENCE [LARGE SCALE GENOMIC DNA]</scope>
    <source>
        <strain evidence="1 2">ST18</strain>
    </source>
</reference>
<dbReference type="AlphaFoldDB" id="A0A1L7CQ30"/>
<dbReference type="RefSeq" id="WP_075662929.1">
    <property type="nucleotide sequence ID" value="NZ_CP009247.1"/>
</dbReference>